<dbReference type="PROSITE" id="PS01124">
    <property type="entry name" value="HTH_ARAC_FAMILY_2"/>
    <property type="match status" value="1"/>
</dbReference>
<evidence type="ECO:0000259" key="4">
    <source>
        <dbReference type="PROSITE" id="PS01124"/>
    </source>
</evidence>
<proteinExistence type="predicted"/>
<keyword evidence="3" id="KW-0804">Transcription</keyword>
<feature type="domain" description="HTH araC/xylS-type" evidence="4">
    <location>
        <begin position="22"/>
        <end position="120"/>
    </location>
</feature>
<dbReference type="EMBL" id="JACRSZ010000001">
    <property type="protein sequence ID" value="MBC8572196.1"/>
    <property type="molecule type" value="Genomic_DNA"/>
</dbReference>
<accession>A0ABR7N745</accession>
<dbReference type="Pfam" id="PF12833">
    <property type="entry name" value="HTH_18"/>
    <property type="match status" value="1"/>
</dbReference>
<dbReference type="SUPFAM" id="SSF46689">
    <property type="entry name" value="Homeodomain-like"/>
    <property type="match status" value="1"/>
</dbReference>
<sequence>MDLPAESESDGFFTRSQITIVKEAESMIMSDLSKRFTAKEMAYRFGISESSFKLHVKGILGESYLTYFRKKRMEKAAELLTTTHLKIIEVANAVGYENQGKFANVFAKEYGNTPLEFRRLSESGQCEFFL</sequence>
<protein>
    <submittedName>
        <fullName evidence="5">Helix-turn-helix transcriptional regulator</fullName>
    </submittedName>
</protein>
<organism evidence="5 6">
    <name type="scientific">Jingyaoa shaoxingensis</name>
    <dbReference type="NCBI Taxonomy" id="2763671"/>
    <lineage>
        <taxon>Bacteria</taxon>
        <taxon>Bacillati</taxon>
        <taxon>Bacillota</taxon>
        <taxon>Clostridia</taxon>
        <taxon>Lachnospirales</taxon>
        <taxon>Lachnospiraceae</taxon>
        <taxon>Jingyaoa</taxon>
    </lineage>
</organism>
<dbReference type="InterPro" id="IPR018062">
    <property type="entry name" value="HTH_AraC-typ_CS"/>
</dbReference>
<dbReference type="RefSeq" id="WP_249307159.1">
    <property type="nucleotide sequence ID" value="NZ_JACRSZ010000001.1"/>
</dbReference>
<dbReference type="SMART" id="SM00342">
    <property type="entry name" value="HTH_ARAC"/>
    <property type="match status" value="1"/>
</dbReference>
<keyword evidence="6" id="KW-1185">Reference proteome</keyword>
<reference evidence="5 6" key="1">
    <citation type="submission" date="2020-08" db="EMBL/GenBank/DDBJ databases">
        <title>Genome public.</title>
        <authorList>
            <person name="Liu C."/>
            <person name="Sun Q."/>
        </authorList>
    </citation>
    <scope>NUCLEOTIDE SEQUENCE [LARGE SCALE GENOMIC DNA]</scope>
    <source>
        <strain evidence="5 6">NSJ-46</strain>
    </source>
</reference>
<evidence type="ECO:0000256" key="1">
    <source>
        <dbReference type="ARBA" id="ARBA00023015"/>
    </source>
</evidence>
<evidence type="ECO:0000313" key="6">
    <source>
        <dbReference type="Proteomes" id="UP000657421"/>
    </source>
</evidence>
<dbReference type="InterPro" id="IPR009057">
    <property type="entry name" value="Homeodomain-like_sf"/>
</dbReference>
<comment type="caution">
    <text evidence="5">The sequence shown here is derived from an EMBL/GenBank/DDBJ whole genome shotgun (WGS) entry which is preliminary data.</text>
</comment>
<name>A0ABR7N745_9FIRM</name>
<evidence type="ECO:0000256" key="2">
    <source>
        <dbReference type="ARBA" id="ARBA00023125"/>
    </source>
</evidence>
<keyword evidence="1" id="KW-0805">Transcription regulation</keyword>
<dbReference type="InterPro" id="IPR018060">
    <property type="entry name" value="HTH_AraC"/>
</dbReference>
<keyword evidence="2" id="KW-0238">DNA-binding</keyword>
<dbReference type="PRINTS" id="PR00032">
    <property type="entry name" value="HTHARAC"/>
</dbReference>
<dbReference type="InterPro" id="IPR020449">
    <property type="entry name" value="Tscrpt_reg_AraC-type_HTH"/>
</dbReference>
<dbReference type="PANTHER" id="PTHR47893:SF1">
    <property type="entry name" value="REGULATORY PROTEIN PCHR"/>
    <property type="match status" value="1"/>
</dbReference>
<evidence type="ECO:0000313" key="5">
    <source>
        <dbReference type="EMBL" id="MBC8572196.1"/>
    </source>
</evidence>
<dbReference type="InterPro" id="IPR053142">
    <property type="entry name" value="PchR_regulatory_protein"/>
</dbReference>
<dbReference type="Gene3D" id="1.10.10.60">
    <property type="entry name" value="Homeodomain-like"/>
    <property type="match status" value="2"/>
</dbReference>
<gene>
    <name evidence="5" type="ORF">H8716_03725</name>
</gene>
<dbReference type="PANTHER" id="PTHR47893">
    <property type="entry name" value="REGULATORY PROTEIN PCHR"/>
    <property type="match status" value="1"/>
</dbReference>
<dbReference type="PROSITE" id="PS00041">
    <property type="entry name" value="HTH_ARAC_FAMILY_1"/>
    <property type="match status" value="1"/>
</dbReference>
<dbReference type="Proteomes" id="UP000657421">
    <property type="component" value="Unassembled WGS sequence"/>
</dbReference>
<evidence type="ECO:0000256" key="3">
    <source>
        <dbReference type="ARBA" id="ARBA00023163"/>
    </source>
</evidence>